<dbReference type="NCBIfam" id="TIGR02937">
    <property type="entry name" value="sigma70-ECF"/>
    <property type="match status" value="1"/>
</dbReference>
<dbReference type="RefSeq" id="WP_121681036.1">
    <property type="nucleotide sequence ID" value="NZ_RCVZ01000008.1"/>
</dbReference>
<evidence type="ECO:0000313" key="8">
    <source>
        <dbReference type="Proteomes" id="UP000276770"/>
    </source>
</evidence>
<feature type="domain" description="RNA polymerase sigma-70 region 2" evidence="5">
    <location>
        <begin position="9"/>
        <end position="71"/>
    </location>
</feature>
<dbReference type="SUPFAM" id="SSF88946">
    <property type="entry name" value="Sigma2 domain of RNA polymerase sigma factors"/>
    <property type="match status" value="1"/>
</dbReference>
<keyword evidence="8" id="KW-1185">Reference proteome</keyword>
<dbReference type="AlphaFoldDB" id="A0A3L7JVX4"/>
<dbReference type="OrthoDB" id="9783788at2"/>
<dbReference type="Pfam" id="PF04542">
    <property type="entry name" value="Sigma70_r2"/>
    <property type="match status" value="1"/>
</dbReference>
<gene>
    <name evidence="7" type="ORF">D9X91_12880</name>
</gene>
<reference evidence="7 8" key="1">
    <citation type="submission" date="2018-10" db="EMBL/GenBank/DDBJ databases">
        <title>Falsibacillus sp. genome draft.</title>
        <authorList>
            <person name="Shi S."/>
        </authorList>
    </citation>
    <scope>NUCLEOTIDE SEQUENCE [LARGE SCALE GENOMIC DNA]</scope>
    <source>
        <strain evidence="7 8">GY 10110</strain>
    </source>
</reference>
<evidence type="ECO:0000259" key="5">
    <source>
        <dbReference type="Pfam" id="PF04542"/>
    </source>
</evidence>
<dbReference type="InterPro" id="IPR036388">
    <property type="entry name" value="WH-like_DNA-bd_sf"/>
</dbReference>
<evidence type="ECO:0000256" key="3">
    <source>
        <dbReference type="ARBA" id="ARBA00023125"/>
    </source>
</evidence>
<dbReference type="InterPro" id="IPR007627">
    <property type="entry name" value="RNA_pol_sigma70_r2"/>
</dbReference>
<dbReference type="InterPro" id="IPR013324">
    <property type="entry name" value="RNA_pol_sigma_r3/r4-like"/>
</dbReference>
<organism evidence="7 8">
    <name type="scientific">Falsibacillus albus</name>
    <dbReference type="NCBI Taxonomy" id="2478915"/>
    <lineage>
        <taxon>Bacteria</taxon>
        <taxon>Bacillati</taxon>
        <taxon>Bacillota</taxon>
        <taxon>Bacilli</taxon>
        <taxon>Bacillales</taxon>
        <taxon>Bacillaceae</taxon>
        <taxon>Falsibacillus</taxon>
    </lineage>
</organism>
<dbReference type="Gene3D" id="1.10.10.10">
    <property type="entry name" value="Winged helix-like DNA-binding domain superfamily/Winged helix DNA-binding domain"/>
    <property type="match status" value="1"/>
</dbReference>
<dbReference type="Gene3D" id="1.10.1740.10">
    <property type="match status" value="1"/>
</dbReference>
<proteinExistence type="predicted"/>
<name>A0A3L7JVX4_9BACI</name>
<dbReference type="Proteomes" id="UP000276770">
    <property type="component" value="Unassembled WGS sequence"/>
</dbReference>
<keyword evidence="2" id="KW-0731">Sigma factor</keyword>
<dbReference type="PANTHER" id="PTHR30385:SF7">
    <property type="entry name" value="RNA POLYMERASE SIGMA FACTOR FLIA"/>
    <property type="match status" value="1"/>
</dbReference>
<dbReference type="InterPro" id="IPR013249">
    <property type="entry name" value="RNA_pol_sigma70_r4_t2"/>
</dbReference>
<evidence type="ECO:0000313" key="7">
    <source>
        <dbReference type="EMBL" id="RLQ94873.1"/>
    </source>
</evidence>
<keyword evidence="1" id="KW-0805">Transcription regulation</keyword>
<evidence type="ECO:0000256" key="1">
    <source>
        <dbReference type="ARBA" id="ARBA00023015"/>
    </source>
</evidence>
<accession>A0A3L7JVX4</accession>
<dbReference type="GO" id="GO:0016987">
    <property type="term" value="F:sigma factor activity"/>
    <property type="evidence" value="ECO:0007669"/>
    <property type="project" value="UniProtKB-KW"/>
</dbReference>
<dbReference type="EMBL" id="RCVZ01000008">
    <property type="protein sequence ID" value="RLQ94873.1"/>
    <property type="molecule type" value="Genomic_DNA"/>
</dbReference>
<evidence type="ECO:0000256" key="4">
    <source>
        <dbReference type="ARBA" id="ARBA00023163"/>
    </source>
</evidence>
<keyword evidence="3" id="KW-0238">DNA-binding</keyword>
<dbReference type="GO" id="GO:0006352">
    <property type="term" value="P:DNA-templated transcription initiation"/>
    <property type="evidence" value="ECO:0007669"/>
    <property type="project" value="InterPro"/>
</dbReference>
<dbReference type="SUPFAM" id="SSF88659">
    <property type="entry name" value="Sigma3 and sigma4 domains of RNA polymerase sigma factors"/>
    <property type="match status" value="1"/>
</dbReference>
<feature type="domain" description="RNA polymerase sigma factor 70 region 4 type 2" evidence="6">
    <location>
        <begin position="113"/>
        <end position="157"/>
    </location>
</feature>
<keyword evidence="4" id="KW-0804">Transcription</keyword>
<dbReference type="InterPro" id="IPR013325">
    <property type="entry name" value="RNA_pol_sigma_r2"/>
</dbReference>
<evidence type="ECO:0000256" key="2">
    <source>
        <dbReference type="ARBA" id="ARBA00023082"/>
    </source>
</evidence>
<dbReference type="Pfam" id="PF08281">
    <property type="entry name" value="Sigma70_r4_2"/>
    <property type="match status" value="1"/>
</dbReference>
<comment type="caution">
    <text evidence="7">The sequence shown here is derived from an EMBL/GenBank/DDBJ whole genome shotgun (WGS) entry which is preliminary data.</text>
</comment>
<dbReference type="GO" id="GO:0003677">
    <property type="term" value="F:DNA binding"/>
    <property type="evidence" value="ECO:0007669"/>
    <property type="project" value="UniProtKB-KW"/>
</dbReference>
<protein>
    <submittedName>
        <fullName evidence="7">Sigma-70 family RNA polymerase sigma factor</fullName>
    </submittedName>
</protein>
<evidence type="ECO:0000259" key="6">
    <source>
        <dbReference type="Pfam" id="PF08281"/>
    </source>
</evidence>
<sequence>MTSFEEIQKQYEPMIHKIVHSLNLYKNKDEFYQLGLIGLWKAYEKMDPSKGSFTSYAYINIKGAMTEELKSSVKREETFTYAKEEYWENIENDHQMFSVALNDRDTLLSYCTKLTENQTKWVLYTFLYGMTAKDIAEKEGVSISAVKKWRNGAKEHLKKNKGKLFIE</sequence>
<dbReference type="PANTHER" id="PTHR30385">
    <property type="entry name" value="SIGMA FACTOR F FLAGELLAR"/>
    <property type="match status" value="1"/>
</dbReference>
<dbReference type="InterPro" id="IPR014284">
    <property type="entry name" value="RNA_pol_sigma-70_dom"/>
</dbReference>